<organism evidence="1 2">
    <name type="scientific">Chromobacterium rhizoryzae</name>
    <dbReference type="NCBI Taxonomy" id="1778675"/>
    <lineage>
        <taxon>Bacteria</taxon>
        <taxon>Pseudomonadati</taxon>
        <taxon>Pseudomonadota</taxon>
        <taxon>Betaproteobacteria</taxon>
        <taxon>Neisseriales</taxon>
        <taxon>Chromobacteriaceae</taxon>
        <taxon>Chromobacterium</taxon>
    </lineage>
</organism>
<sequence>MTETDFYTWLQSAPAYNFFQFCRVLERLPGDMRLGAADSPASDPIRLLPSPSLGFPAGEIVRAEPADPDTGCPPVLRTTFMGLYGVDAVLPYYFLDDIAVRREGHEPLAAMLDLFSHRLTALLYRAWGKYRYPQTFKAGGRDPLSKALLGLIGMGLGEAAEQRQLPAGRLLGLLALLGQRTRPASGLASVIRHALPGAGVRVREFLPRWAALDEPAPLSGRPPLRAGEFVLGRRLRAANHAIAVTVRPSHADCVPSLLPGGLLHQDVLALTRVYLGWRLEAEIWLELPASWLPASRLDPSAQPRLGLGSTLAGAAGERWRRLRIGHYQPLPDACARQPGEPG</sequence>
<dbReference type="EMBL" id="CP031968">
    <property type="protein sequence ID" value="AXT46072.1"/>
    <property type="molecule type" value="Genomic_DNA"/>
</dbReference>
<dbReference type="NCBIfam" id="TIGR03347">
    <property type="entry name" value="VI_chp_1"/>
    <property type="match status" value="1"/>
</dbReference>
<keyword evidence="2" id="KW-1185">Reference proteome</keyword>
<dbReference type="KEGG" id="crz:D1345_07705"/>
<dbReference type="PANTHER" id="PTHR35564:SF3">
    <property type="entry name" value="TYPE VI SECRETION SYSTEM BASEPLATE SUBUNIT TSSG"/>
    <property type="match status" value="1"/>
</dbReference>
<evidence type="ECO:0000313" key="1">
    <source>
        <dbReference type="EMBL" id="AXT46072.1"/>
    </source>
</evidence>
<reference evidence="1 2" key="1">
    <citation type="submission" date="2018-08" db="EMBL/GenBank/DDBJ databases">
        <title>Complete genome sequence of JP2-74.</title>
        <authorList>
            <person name="Wu L."/>
        </authorList>
    </citation>
    <scope>NUCLEOTIDE SEQUENCE [LARGE SCALE GENOMIC DNA]</scope>
    <source>
        <strain evidence="1 2">JP2-74</strain>
    </source>
</reference>
<name>A0AAD0RP86_9NEIS</name>
<dbReference type="Pfam" id="PF06996">
    <property type="entry name" value="T6SS_TssG"/>
    <property type="match status" value="1"/>
</dbReference>
<dbReference type="PANTHER" id="PTHR35564">
    <property type="match status" value="1"/>
</dbReference>
<dbReference type="Proteomes" id="UP000259465">
    <property type="component" value="Chromosome"/>
</dbReference>
<protein>
    <submittedName>
        <fullName evidence="1">Type VI secretion system baseplate subunit TssG</fullName>
    </submittedName>
</protein>
<evidence type="ECO:0000313" key="2">
    <source>
        <dbReference type="Proteomes" id="UP000259465"/>
    </source>
</evidence>
<accession>A0AAD0RP86</accession>
<dbReference type="AlphaFoldDB" id="A0AAD0RP86"/>
<gene>
    <name evidence="1" type="primary">tssG</name>
    <name evidence="1" type="ORF">D1345_07705</name>
</gene>
<dbReference type="InterPro" id="IPR010732">
    <property type="entry name" value="T6SS_TssG-like"/>
</dbReference>
<dbReference type="RefSeq" id="WP_019104438.1">
    <property type="nucleotide sequence ID" value="NZ_CP031968.1"/>
</dbReference>
<proteinExistence type="predicted"/>
<dbReference type="GeneID" id="58559394"/>